<dbReference type="EMBL" id="KQ947429">
    <property type="protein sequence ID" value="KUJ10483.1"/>
    <property type="molecule type" value="Genomic_DNA"/>
</dbReference>
<evidence type="ECO:0000256" key="1">
    <source>
        <dbReference type="SAM" id="SignalP"/>
    </source>
</evidence>
<keyword evidence="3" id="KW-1185">Reference proteome</keyword>
<accession>A0A132BE09</accession>
<feature type="signal peptide" evidence="1">
    <location>
        <begin position="1"/>
        <end position="18"/>
    </location>
</feature>
<dbReference type="RefSeq" id="XP_018064838.1">
    <property type="nucleotide sequence ID" value="XM_018212374.1"/>
</dbReference>
<proteinExistence type="predicted"/>
<protein>
    <submittedName>
        <fullName evidence="2">Uncharacterized protein</fullName>
    </submittedName>
</protein>
<evidence type="ECO:0000313" key="3">
    <source>
        <dbReference type="Proteomes" id="UP000070700"/>
    </source>
</evidence>
<organism evidence="2 3">
    <name type="scientific">Mollisia scopiformis</name>
    <name type="common">Conifer needle endophyte fungus</name>
    <name type="synonym">Phialocephala scopiformis</name>
    <dbReference type="NCBI Taxonomy" id="149040"/>
    <lineage>
        <taxon>Eukaryota</taxon>
        <taxon>Fungi</taxon>
        <taxon>Dikarya</taxon>
        <taxon>Ascomycota</taxon>
        <taxon>Pezizomycotina</taxon>
        <taxon>Leotiomycetes</taxon>
        <taxon>Helotiales</taxon>
        <taxon>Mollisiaceae</taxon>
        <taxon>Mollisia</taxon>
    </lineage>
</organism>
<sequence>MMFSNIISLASCLALIHAAPVSPRTTSGVIVFNGAAGASYSLTVPLDGSDQPTNNALSISSVSSDTIDIGTQCTLYTVDYPPALVEGPTDTWVVGPPQTVTSISCTGGSPPPPPPTSITIAFNGADPTLGATYSLTVPLDGSVVATNNVLSISTLVSTYAALASNCNFVSVDGSAALAPIAANTWAVGPPQTIESVSCHA</sequence>
<dbReference type="GeneID" id="28822100"/>
<gene>
    <name evidence="2" type="ORF">LY89DRAFT_656267</name>
</gene>
<dbReference type="Proteomes" id="UP000070700">
    <property type="component" value="Unassembled WGS sequence"/>
</dbReference>
<dbReference type="InParanoid" id="A0A132BE09"/>
<dbReference type="OrthoDB" id="4509278at2759"/>
<evidence type="ECO:0000313" key="2">
    <source>
        <dbReference type="EMBL" id="KUJ10483.1"/>
    </source>
</evidence>
<keyword evidence="1" id="KW-0732">Signal</keyword>
<reference evidence="2 3" key="1">
    <citation type="submission" date="2015-10" db="EMBL/GenBank/DDBJ databases">
        <title>Full genome of DAOMC 229536 Phialocephala scopiformis, a fungal endophyte of spruce producing the potent anti-insectan compound rugulosin.</title>
        <authorList>
            <consortium name="DOE Joint Genome Institute"/>
            <person name="Walker A.K."/>
            <person name="Frasz S.L."/>
            <person name="Seifert K.A."/>
            <person name="Miller J.D."/>
            <person name="Mondo S.J."/>
            <person name="Labutti K."/>
            <person name="Lipzen A."/>
            <person name="Dockter R."/>
            <person name="Kennedy M."/>
            <person name="Grigoriev I.V."/>
            <person name="Spatafora J.W."/>
        </authorList>
    </citation>
    <scope>NUCLEOTIDE SEQUENCE [LARGE SCALE GENOMIC DNA]</scope>
    <source>
        <strain evidence="2 3">CBS 120377</strain>
    </source>
</reference>
<name>A0A132BE09_MOLSC</name>
<dbReference type="KEGG" id="psco:LY89DRAFT_656267"/>
<feature type="chain" id="PRO_5007288176" evidence="1">
    <location>
        <begin position="19"/>
        <end position="200"/>
    </location>
</feature>
<dbReference type="AlphaFoldDB" id="A0A132BE09"/>